<sequence length="190" mass="19556">MSVAVASHGGAGSRRGPASHGSRGGSVASGGHENGRAAQPALPIELRPPAVPAAVALLTQARHGVDEASRETDPVERFIAAYLSALRAAAAVLAARGRPHRGRAKPESVWTLLESGAPELAEWAAYFAAQSARHAAAQAGVTRGVGRESAAELADRAAQFVALAGRVVHGHGDRVGQCGARPHLTRRRRS</sequence>
<evidence type="ECO:0000313" key="4">
    <source>
        <dbReference type="Proteomes" id="UP001597478"/>
    </source>
</evidence>
<dbReference type="Pfam" id="PF18726">
    <property type="entry name" value="HEPN_SAV_6107"/>
    <property type="match status" value="1"/>
</dbReference>
<accession>A0ABW5WHG1</accession>
<proteinExistence type="predicted"/>
<dbReference type="Proteomes" id="UP001597478">
    <property type="component" value="Unassembled WGS sequence"/>
</dbReference>
<feature type="domain" description="SAV-6107-like HEPN" evidence="2">
    <location>
        <begin position="68"/>
        <end position="162"/>
    </location>
</feature>
<reference evidence="4" key="1">
    <citation type="journal article" date="2019" name="Int. J. Syst. Evol. Microbiol.">
        <title>The Global Catalogue of Microorganisms (GCM) 10K type strain sequencing project: providing services to taxonomists for standard genome sequencing and annotation.</title>
        <authorList>
            <consortium name="The Broad Institute Genomics Platform"/>
            <consortium name="The Broad Institute Genome Sequencing Center for Infectious Disease"/>
            <person name="Wu L."/>
            <person name="Ma J."/>
        </authorList>
    </citation>
    <scope>NUCLEOTIDE SEQUENCE [LARGE SCALE GENOMIC DNA]</scope>
    <source>
        <strain evidence="4">IBRC-M 10906</strain>
    </source>
</reference>
<evidence type="ECO:0000259" key="2">
    <source>
        <dbReference type="Pfam" id="PF18726"/>
    </source>
</evidence>
<protein>
    <submittedName>
        <fullName evidence="3">SAV_6107 family HEPN domain-containing protein</fullName>
    </submittedName>
</protein>
<keyword evidence="4" id="KW-1185">Reference proteome</keyword>
<dbReference type="EMBL" id="JBHUOF010000048">
    <property type="protein sequence ID" value="MFD2802619.1"/>
    <property type="molecule type" value="Genomic_DNA"/>
</dbReference>
<gene>
    <name evidence="3" type="ORF">ACFS2C_24835</name>
</gene>
<feature type="region of interest" description="Disordered" evidence="1">
    <location>
        <begin position="1"/>
        <end position="40"/>
    </location>
</feature>
<evidence type="ECO:0000256" key="1">
    <source>
        <dbReference type="SAM" id="MobiDB-lite"/>
    </source>
</evidence>
<name>A0ABW5WHG1_9PSEU</name>
<comment type="caution">
    <text evidence="3">The sequence shown here is derived from an EMBL/GenBank/DDBJ whole genome shotgun (WGS) entry which is preliminary data.</text>
</comment>
<dbReference type="RefSeq" id="WP_377394055.1">
    <property type="nucleotide sequence ID" value="NZ_JBHSAN010000052.1"/>
</dbReference>
<organism evidence="3 4">
    <name type="scientific">Prauserella oleivorans</name>
    <dbReference type="NCBI Taxonomy" id="1478153"/>
    <lineage>
        <taxon>Bacteria</taxon>
        <taxon>Bacillati</taxon>
        <taxon>Actinomycetota</taxon>
        <taxon>Actinomycetes</taxon>
        <taxon>Pseudonocardiales</taxon>
        <taxon>Pseudonocardiaceae</taxon>
        <taxon>Prauserella</taxon>
    </lineage>
</organism>
<evidence type="ECO:0000313" key="3">
    <source>
        <dbReference type="EMBL" id="MFD2802619.1"/>
    </source>
</evidence>
<dbReference type="InterPro" id="IPR040891">
    <property type="entry name" value="HEPN_SAV_6107"/>
</dbReference>